<protein>
    <submittedName>
        <fullName evidence="1">Uncharacterized protein</fullName>
    </submittedName>
</protein>
<name>A0A165B0L5_EXIGL</name>
<keyword evidence="2" id="KW-1185">Reference proteome</keyword>
<gene>
    <name evidence="1" type="ORF">EXIGLDRAFT_782082</name>
</gene>
<reference evidence="1 2" key="1">
    <citation type="journal article" date="2016" name="Mol. Biol. Evol.">
        <title>Comparative Genomics of Early-Diverging Mushroom-Forming Fungi Provides Insights into the Origins of Lignocellulose Decay Capabilities.</title>
        <authorList>
            <person name="Nagy L.G."/>
            <person name="Riley R."/>
            <person name="Tritt A."/>
            <person name="Adam C."/>
            <person name="Daum C."/>
            <person name="Floudas D."/>
            <person name="Sun H."/>
            <person name="Yadav J.S."/>
            <person name="Pangilinan J."/>
            <person name="Larsson K.H."/>
            <person name="Matsuura K."/>
            <person name="Barry K."/>
            <person name="Labutti K."/>
            <person name="Kuo R."/>
            <person name="Ohm R.A."/>
            <person name="Bhattacharya S.S."/>
            <person name="Shirouzu T."/>
            <person name="Yoshinaga Y."/>
            <person name="Martin F.M."/>
            <person name="Grigoriev I.V."/>
            <person name="Hibbett D.S."/>
        </authorList>
    </citation>
    <scope>NUCLEOTIDE SEQUENCE [LARGE SCALE GENOMIC DNA]</scope>
    <source>
        <strain evidence="1 2">HHB12029</strain>
    </source>
</reference>
<accession>A0A165B0L5</accession>
<evidence type="ECO:0000313" key="2">
    <source>
        <dbReference type="Proteomes" id="UP000077266"/>
    </source>
</evidence>
<sequence length="75" mass="8526">MTTGGAPPGIAGDVYRINRLRRWQVVEYGRVPILTRSESRRFAHQCTALAHRGYFFDEIRDEFVYRGITPAAAPS</sequence>
<dbReference type="InParanoid" id="A0A165B0L5"/>
<dbReference type="Proteomes" id="UP000077266">
    <property type="component" value="Unassembled WGS sequence"/>
</dbReference>
<proteinExistence type="predicted"/>
<evidence type="ECO:0000313" key="1">
    <source>
        <dbReference type="EMBL" id="KZV79615.1"/>
    </source>
</evidence>
<dbReference type="EMBL" id="KV426587">
    <property type="protein sequence ID" value="KZV79615.1"/>
    <property type="molecule type" value="Genomic_DNA"/>
</dbReference>
<organism evidence="1 2">
    <name type="scientific">Exidia glandulosa HHB12029</name>
    <dbReference type="NCBI Taxonomy" id="1314781"/>
    <lineage>
        <taxon>Eukaryota</taxon>
        <taxon>Fungi</taxon>
        <taxon>Dikarya</taxon>
        <taxon>Basidiomycota</taxon>
        <taxon>Agaricomycotina</taxon>
        <taxon>Agaricomycetes</taxon>
        <taxon>Auriculariales</taxon>
        <taxon>Exidiaceae</taxon>
        <taxon>Exidia</taxon>
    </lineage>
</organism>
<dbReference type="AlphaFoldDB" id="A0A165B0L5"/>